<protein>
    <submittedName>
        <fullName evidence="1">DUF3047 domain-containing protein</fullName>
    </submittedName>
</protein>
<dbReference type="Pfam" id="PF11249">
    <property type="entry name" value="DUF3047"/>
    <property type="match status" value="1"/>
</dbReference>
<proteinExistence type="predicted"/>
<sequence length="388" mass="44307">MPGIINDLTVAGTLFLRASARKLLSKNNPEPDLDKYSTAMQSLLDQTPEGLIKDYEWLDLPGNRPPWMASGINLKTGDEISCFMDGRVFASKPLDIWLGLALQVWYKVGDGDIFRGTHSSHSFVAKESGPLQFGNYFPNDWENLQGERQQDDKIYQSSRGMSRILIIRWHKPAVECLREMLSLGDFEGRLKSEINRIDIGDTTPKGWSYLWNIGQSNIFRKQSSGTADDCIHCQTQGDTGILQKEVDMILDEQTEISWKWCVDQLPSTLREDTVPSHDYLSIAIEFDNGRDITYYWSSTLPVGTGYDCPLPNWKGKEYHVVIRSGKEGLGEWKEERRNLFEDYKQYMGEPPARVVRVWLIANSAFQRNKGDCKYAHIVLHNAQSLKVL</sequence>
<evidence type="ECO:0000313" key="2">
    <source>
        <dbReference type="Proteomes" id="UP001059934"/>
    </source>
</evidence>
<name>A0ABY5TQH0_9GAMM</name>
<gene>
    <name evidence="1" type="ORF">NYF23_05325</name>
</gene>
<dbReference type="Proteomes" id="UP001059934">
    <property type="component" value="Chromosome"/>
</dbReference>
<dbReference type="InterPro" id="IPR021409">
    <property type="entry name" value="DUF3047"/>
</dbReference>
<organism evidence="1 2">
    <name type="scientific">SAR92 clade bacterium H455</name>
    <dbReference type="NCBI Taxonomy" id="2974818"/>
    <lineage>
        <taxon>Bacteria</taxon>
        <taxon>Pseudomonadati</taxon>
        <taxon>Pseudomonadota</taxon>
        <taxon>Gammaproteobacteria</taxon>
        <taxon>Cellvibrionales</taxon>
        <taxon>Porticoccaceae</taxon>
        <taxon>SAR92 clade</taxon>
    </lineage>
</organism>
<dbReference type="EMBL" id="CP103416">
    <property type="protein sequence ID" value="UVW36032.1"/>
    <property type="molecule type" value="Genomic_DNA"/>
</dbReference>
<keyword evidence="2" id="KW-1185">Reference proteome</keyword>
<evidence type="ECO:0000313" key="1">
    <source>
        <dbReference type="EMBL" id="UVW36032.1"/>
    </source>
</evidence>
<accession>A0ABY5TQH0</accession>
<reference evidence="1" key="1">
    <citation type="submission" date="2022-08" db="EMBL/GenBank/DDBJ databases">
        <title>Catabolic pathway analysis in culturable SAR92 clade bacteria reveals their overlooked roles in DMSP degradation in coastal seas.</title>
        <authorList>
            <person name="He X."/>
            <person name="Zhang X."/>
            <person name="Zhang Y."/>
        </authorList>
    </citation>
    <scope>NUCLEOTIDE SEQUENCE</scope>
    <source>
        <strain evidence="1">H455</strain>
    </source>
</reference>